<dbReference type="Proteomes" id="UP001152622">
    <property type="component" value="Chromosome 19"/>
</dbReference>
<gene>
    <name evidence="2" type="ORF">SKAU_G00382460</name>
</gene>
<evidence type="ECO:0000313" key="3">
    <source>
        <dbReference type="Proteomes" id="UP001152622"/>
    </source>
</evidence>
<comment type="caution">
    <text evidence="2">The sequence shown here is derived from an EMBL/GenBank/DDBJ whole genome shotgun (WGS) entry which is preliminary data.</text>
</comment>
<feature type="region of interest" description="Disordered" evidence="1">
    <location>
        <begin position="1"/>
        <end position="66"/>
    </location>
</feature>
<keyword evidence="3" id="KW-1185">Reference proteome</keyword>
<reference evidence="2" key="1">
    <citation type="journal article" date="2023" name="Science">
        <title>Genome structures resolve the early diversification of teleost fishes.</title>
        <authorList>
            <person name="Parey E."/>
            <person name="Louis A."/>
            <person name="Montfort J."/>
            <person name="Bouchez O."/>
            <person name="Roques C."/>
            <person name="Iampietro C."/>
            <person name="Lluch J."/>
            <person name="Castinel A."/>
            <person name="Donnadieu C."/>
            <person name="Desvignes T."/>
            <person name="Floi Bucao C."/>
            <person name="Jouanno E."/>
            <person name="Wen M."/>
            <person name="Mejri S."/>
            <person name="Dirks R."/>
            <person name="Jansen H."/>
            <person name="Henkel C."/>
            <person name="Chen W.J."/>
            <person name="Zahm M."/>
            <person name="Cabau C."/>
            <person name="Klopp C."/>
            <person name="Thompson A.W."/>
            <person name="Robinson-Rechavi M."/>
            <person name="Braasch I."/>
            <person name="Lecointre G."/>
            <person name="Bobe J."/>
            <person name="Postlethwait J.H."/>
            <person name="Berthelot C."/>
            <person name="Roest Crollius H."/>
            <person name="Guiguen Y."/>
        </authorList>
    </citation>
    <scope>NUCLEOTIDE SEQUENCE</scope>
    <source>
        <strain evidence="2">WJC10195</strain>
    </source>
</reference>
<proteinExistence type="predicted"/>
<feature type="compositionally biased region" description="Basic residues" evidence="1">
    <location>
        <begin position="36"/>
        <end position="47"/>
    </location>
</feature>
<protein>
    <submittedName>
        <fullName evidence="2">Uncharacterized protein</fullName>
    </submittedName>
</protein>
<dbReference type="EMBL" id="JAINUF010000019">
    <property type="protein sequence ID" value="KAJ8337026.1"/>
    <property type="molecule type" value="Genomic_DNA"/>
</dbReference>
<evidence type="ECO:0000313" key="2">
    <source>
        <dbReference type="EMBL" id="KAJ8337026.1"/>
    </source>
</evidence>
<evidence type="ECO:0000256" key="1">
    <source>
        <dbReference type="SAM" id="MobiDB-lite"/>
    </source>
</evidence>
<accession>A0A9Q1EDZ3</accession>
<sequence>MVAYWEVGRLKRPGRTSTAREHSPRPCLRLCEPRPHAAKNRNPRQKRAGSGGRALGRDLERNRAGR</sequence>
<feature type="compositionally biased region" description="Basic and acidic residues" evidence="1">
    <location>
        <begin position="55"/>
        <end position="66"/>
    </location>
</feature>
<dbReference type="AlphaFoldDB" id="A0A9Q1EDZ3"/>
<name>A0A9Q1EDZ3_SYNKA</name>
<organism evidence="2 3">
    <name type="scientific">Synaphobranchus kaupii</name>
    <name type="common">Kaup's arrowtooth eel</name>
    <dbReference type="NCBI Taxonomy" id="118154"/>
    <lineage>
        <taxon>Eukaryota</taxon>
        <taxon>Metazoa</taxon>
        <taxon>Chordata</taxon>
        <taxon>Craniata</taxon>
        <taxon>Vertebrata</taxon>
        <taxon>Euteleostomi</taxon>
        <taxon>Actinopterygii</taxon>
        <taxon>Neopterygii</taxon>
        <taxon>Teleostei</taxon>
        <taxon>Anguilliformes</taxon>
        <taxon>Synaphobranchidae</taxon>
        <taxon>Synaphobranchus</taxon>
    </lineage>
</organism>